<dbReference type="InterPro" id="IPR001846">
    <property type="entry name" value="VWF_type-D"/>
</dbReference>
<comment type="subcellular location">
    <subcellularLocation>
        <location evidence="1">Membrane</location>
    </subcellularLocation>
</comment>
<name>A0ABN8PY56_9CNID</name>
<dbReference type="InterPro" id="IPR011050">
    <property type="entry name" value="Pectin_lyase_fold/virulence"/>
</dbReference>
<dbReference type="Gene3D" id="2.60.120.200">
    <property type="match status" value="1"/>
</dbReference>
<feature type="domain" description="EGF-like" evidence="14">
    <location>
        <begin position="4292"/>
        <end position="4331"/>
    </location>
</feature>
<dbReference type="Pfam" id="PF00530">
    <property type="entry name" value="SRCR"/>
    <property type="match status" value="3"/>
</dbReference>
<dbReference type="SUPFAM" id="SSF56487">
    <property type="entry name" value="SRCR-like"/>
    <property type="match status" value="3"/>
</dbReference>
<keyword evidence="12" id="KW-1133">Transmembrane helix</keyword>
<proteinExistence type="predicted"/>
<feature type="disulfide bond" evidence="9">
    <location>
        <begin position="4213"/>
        <end position="4222"/>
    </location>
</feature>
<feature type="domain" description="Cadherin" evidence="16">
    <location>
        <begin position="4446"/>
        <end position="4553"/>
    </location>
</feature>
<dbReference type="PROSITE" id="PS50268">
    <property type="entry name" value="CADHERIN_2"/>
    <property type="match status" value="2"/>
</dbReference>
<keyword evidence="3" id="KW-0677">Repeat</keyword>
<dbReference type="InterPro" id="IPR020894">
    <property type="entry name" value="Cadherin_CS"/>
</dbReference>
<dbReference type="SUPFAM" id="SSF49899">
    <property type="entry name" value="Concanavalin A-like lectins/glucanases"/>
    <property type="match status" value="1"/>
</dbReference>
<feature type="domain" description="EGF-like" evidence="14">
    <location>
        <begin position="4189"/>
        <end position="4223"/>
    </location>
</feature>
<dbReference type="Gene3D" id="2.10.25.10">
    <property type="entry name" value="Laminin"/>
    <property type="match status" value="6"/>
</dbReference>
<feature type="disulfide bond" evidence="10">
    <location>
        <begin position="183"/>
        <end position="193"/>
    </location>
</feature>
<feature type="transmembrane region" description="Helical" evidence="12">
    <location>
        <begin position="4693"/>
        <end position="4718"/>
    </location>
</feature>
<dbReference type="InterPro" id="IPR006626">
    <property type="entry name" value="PbH1"/>
</dbReference>
<organism evidence="19 20">
    <name type="scientific">Porites lobata</name>
    <dbReference type="NCBI Taxonomy" id="104759"/>
    <lineage>
        <taxon>Eukaryota</taxon>
        <taxon>Metazoa</taxon>
        <taxon>Cnidaria</taxon>
        <taxon>Anthozoa</taxon>
        <taxon>Hexacorallia</taxon>
        <taxon>Scleractinia</taxon>
        <taxon>Fungiina</taxon>
        <taxon>Poritidae</taxon>
        <taxon>Porites</taxon>
    </lineage>
</organism>
<dbReference type="Gene3D" id="2.60.40.60">
    <property type="entry name" value="Cadherins"/>
    <property type="match status" value="2"/>
</dbReference>
<dbReference type="InterPro" id="IPR013320">
    <property type="entry name" value="ConA-like_dom_sf"/>
</dbReference>
<dbReference type="InterPro" id="IPR015919">
    <property type="entry name" value="Cadherin-like_sf"/>
</dbReference>
<feature type="signal peptide" evidence="13">
    <location>
        <begin position="1"/>
        <end position="26"/>
    </location>
</feature>
<reference evidence="19 20" key="1">
    <citation type="submission" date="2022-05" db="EMBL/GenBank/DDBJ databases">
        <authorList>
            <consortium name="Genoscope - CEA"/>
            <person name="William W."/>
        </authorList>
    </citation>
    <scope>NUCLEOTIDE SEQUENCE [LARGE SCALE GENOMIC DNA]</scope>
</reference>
<comment type="caution">
    <text evidence="19">The sequence shown here is derived from an EMBL/GenBank/DDBJ whole genome shotgun (WGS) entry which is preliminary data.</text>
</comment>
<dbReference type="InterPro" id="IPR000742">
    <property type="entry name" value="EGF"/>
</dbReference>
<feature type="domain" description="EGF-like" evidence="14">
    <location>
        <begin position="2862"/>
        <end position="2896"/>
    </location>
</feature>
<keyword evidence="20" id="KW-1185">Reference proteome</keyword>
<dbReference type="PRINTS" id="PR00258">
    <property type="entry name" value="SPERACTRCPTR"/>
</dbReference>
<feature type="domain" description="EGF-like" evidence="14">
    <location>
        <begin position="4257"/>
        <end position="4291"/>
    </location>
</feature>
<feature type="domain" description="SRCR" evidence="17">
    <location>
        <begin position="1015"/>
        <end position="1116"/>
    </location>
</feature>
<feature type="chain" id="PRO_5046025663" description="Protein bark beetle" evidence="13">
    <location>
        <begin position="27"/>
        <end position="4790"/>
    </location>
</feature>
<evidence type="ECO:0000259" key="16">
    <source>
        <dbReference type="PROSITE" id="PS50268"/>
    </source>
</evidence>
<evidence type="ECO:0000256" key="1">
    <source>
        <dbReference type="ARBA" id="ARBA00004370"/>
    </source>
</evidence>
<sequence length="4790" mass="529593">MYSDFSMIRRFFFVLLLLIARRSASAILGGDIKVNTNLTQDGSPYTINQDLVVAENATLTIQPGVELHFHAGVALQVKGLLEAKGNSQRKIVFRKIPSNKTVNVDDLNVTSPYNDGIRLRGGKNYRTGRLEIFLRGNWGTVCHDSFDIKDAQVACRQLGFLGAKRFYTHGGGTGPTWLDDVNCRGTEKSLLECKHRGIGVENCGHREDIGLECHSLAKLLSSKVYWKGIQFSTSNKPSSLEHVYISEAYEAIKGREFLPDLHNVVVKNSLYGVRSDEMNSPLTIRDSSIRDNKLAGIQIRSRSMDAKILNTAVENTTNGDGLSYYGTVADPVDFCSVDENNILFPIAFQALGKASTRVDCAKIIRTFPGRHLTIHFQSMSGEKFEFEAYDGDTVNASRLTYVNQWSGVKQAVTPVSSTGHAIYIRFRYSGRYGASVKFLAMDDNGVPSFVISNCSFGDNNGRGIALKDITAHISISTVSVFRNKADGIAAERILGTIATSDTHSLNNSAHGIVIVDSSFTSFNLHQVSTKGNSRNGLYLVRVALNKSVVSNSVFSRNSLHGFAYSTGSGEVEFHNLTAAFNTYSGVRFYDGKTSTRFLACNLSRNNEDGCCISNQDGAHQFYNCSVNSNSRHGVSLYDVTRRNSNQPPRHQFKDFTLIDSVVNDNTQYGLKLGPECQYWSDSAVNVTMAISNNHIWRNSKGGIYLAPDSCSFSSSSLRPRKIEASVKENHFEENKANAFYVYCTGFFGFDAVIESNKFINNTDKVLTLLDDNRCGANYRSKPVNVEVRKNIFAKNRAQNILYIDYNSYPDTRFATVTNNSFGDNEYISTDLFPNFFHRTTTRAVVVLKEGIFTLRENIFENAGFALQLSTIRHDHRQLIDAKYNWWGAENECEIIDKIFDFRHRVQLSPVEFYPYFISSNKSRVCNSSIVRPSCFLRKGTIGGVVDRPLALSIADSPYEVRDDIVIVANGSLMIPKNVTLLFPPRSAMVVQGKLVVGGEQDKQVRFIRKGQEGKFRLFGGSVPWEGRLEFHVNDTWMPMCLPYGRSFTTEAKTVCQQLNLYYYRYSSYSPPSGQGTVFVHNVICDGKVDTDIMNCSADTWSYGPSCRGYTAHIYCQQYNWAGLHLAMSDRQSALRHLEISDAGFAYRSDRKLPGAALRIDLNQHNMSNIFINNSEGIGVQVVHQNLFYDQSLMPDSFISNTKSHGIHSISPSLSFTDVNLTDNNGNGFVYVSTWDQIYTFAVDMASPRVYNIFHICSENKTYVPSNGVFLFKLEALEYNMHRNCRHVLVTDEGYKLVIQELYYYASNNYHDTLVYDGMNISAGSAWKMQTSTWTSRPVFNSSSSSVLFDFFKRARWNFAMTLLVYTVKENQHVDFVGGEINMDRTKINRNVKGGINIAGNSLNSLSISDSEIANSREFGIKLQPSIINFVRISSVNLEQNKQGIVINPMSSSEFTIENCAINGSLRQGMFIFSDSKSMIRIVNSSVTSSGDRGLNIEGRYRQMRVSLLVVGSTFAWNKIGAVRCSNSYYSDYVTLQFESNNFFHNQGPTVDILEGTKRTSWVFLNNTFEENRGFSVIVFGTSVTNTGSNYRPNVVVSGNHFLSNQCPDKGVIDIRRDVNSFVIKDNIFESNLGSCVLLEATASYAPLSITGNAFTENFGQDGSVIEALRLDETAKIANNTFKQNRAESVVLMQVVHNINSRLQKKELAFTNNTLIGNSSMPHPSADVKNRNTNNGRSCAVILAGILYYKQTDFRFNTFNTTYSSELCVWVPATSQRDVVNVTHNWWGTSHGSGVRDRIWDFDDNYDFAIANDWPFLLKDDDSSLVSLEKHDIEQHGRLLSGRLFESVTLKASQSPYIVLSDVTVLENVTLTIEAGVTLKMNPGVSILIAGDLQAHGTIAKPVVFTVNEPAGTNEQSNLPIRLVNGNFPWEGRVEVFHYNKWKPISVSSNDHMKNITSLVCKQLGYDLLIDNDISEDEIAGNGSSLVEIRCQGNETSLGDCTFNERVFNVTKVLVFAKCQETAWGNLRFVSSRELNSTLKQSSLSHVEISYCGIRHGNSVPAIETESNVPKLSYVTVRNCTSGGLRVHVPEMDVLVNNSMFWNIGKTGLGFLQTQRSIVVKNSESSRNERGISVEETNIENVPSVHFGRSFLCSDEKTLDIQNQTLLYFKIPRLRKTAASESCEKVLTVPKGRGIKVTLLFFSGSQQLQVYSLSNTRNLIVDKSNKHLSSLVHKELFIPRDTIKVVWTGDVTSEVLIQVQNIDIDGAPCTFEVGLCGWQTFTNMSVQGLNVTRTWRIWQYSHYYDMGSDYSYFHTNGKRLYIGNDRSWWSTYDGRAAIVSPLITKQSQLCSVVFFYRVFRKGRAGLSLYIQTGTFPHIKHTLIWSAKNVEVKSWKKVVMNLPTDLDGYRILFEGEYNKTSNRYSRNYVTIDNLELRSCVIEGEHRIVNSVFSGNTFQAVNYTSVATGSDVKPRLTVERCKIIDTQATTSNKLQKSAISLEIQDNNFTLANNFISGNLLGAIRASLGRSAGSNLQRSLIFGNTFLRNANGTIVLEQKAGMNSNSSFVSVVGNTFESNLGYDSTVKISEIQSNVLDNFFYNNSGLYSVEYDFTGAWSKRQKCESNTFFLNKGLGQNYGVTVLSKGPMKYHKNNLKNPSNLYEFSSTRQDAADPIDAVGNWWGLGTPDAVGLRIYEKEDDYRLASVDYKPFMKLPPRHILSLGCPADWLTAGSTCFVSRTGSRTFKEAQDYCQYYGGHVTSTFVPSDMEFFNMQIQATRPDGKDLVPFWVTTKENLEGGNSGEKPIKNCSVMTKNRVIKVVSCNNLYPFICTRNAVIRCPNGCFHNGDCVGATCFCHRGWTGRDCSQFHCNDVHNCSGNGQCAGPNVCKCTPGFLGRGCTYSYCTKFQRCSTCSQDAACGWCDSLQQCVPGTATGPYAGECPDWFYYTCYTIGSDNHCSNKIQRVDCTSRQCNYTQETTNSESCQKCHDLEKCFNKVEQGKCRAWNETRCPHGLVEVDYTDPNRIESTLLRSNVKVINPNTTVLYSCPVLLPGHDDTTSVFVAPGGLDIRDGDVLTSAQAGGVMHKVNMTTNIGPYTIILGSPAKVEDVIQYADFSNRISPVRLADKSTVDLEPDVEELKGLMDGSLKLNNSDLHVLTSDILVFKCLGHIYVIDDEFISTQFLVLNKDQAVAVKSGDVIVSAQSHGFIEKVTSVNHTSDMVFVETELERCTENSTWNQRFKPRNPGSPTDNDVLCTGGDNSYGLIITEPSGEQPQISVNDSLIGRRSKPFIAKVVESHVSGDFVLVEVLHVQAIVNGTAVTAVEVNELKKEHRRHKRDIDTEHVSFSESYPMEKKLSFFGKGYVNYQQTFKVYQNFIVKMGVFTDRDQNGDFTITDALFGVEMVGSVIFDVKVQFGFEVSFDYLKKSWDLGRPVQLADFCIFITGVCIPSGLFFSASLDVGAKASGKVYVPINFASTTRWGAGGFCTRRGGCRRVNPEFSITRNLNSRRATAEGEYAADCQVVPKLTLKVPTVPRYLKGLVNSFNRLWKKVFKEFLGYSPGDSSSTGDFSIVRLTGEVPIGLKLSIQPCEKKCLEDNSRKPNKFTYSFGFSEVVVKVGVGFGDKNYDLVALSRKLFSGNTGKSYCLSCGNNEGNCGCPTTPPPTTTELTTALSSEKTTATQITTPNTDSSTPYTGSTTPYTGSTTPYTGSTPEQTSPPPTTPPPCECEDGTEGFVGPDGHCNCPPECDKGKKPVFVNNRYRCPEHPPCGEHPNCVVGRKGQDCSQPDVQPCSADCSGNGVAISTPECSSRCECSVRWTGNCCETRRPWRNWGDPHLETLDGIEYDYFGIGEFWGCKSLYNDFGIQFRYFAYQRASLTGGVAVKAGQSVLSIITLNTSDPQEFPKLRIDGSLVNVTAHIGKKMKLDESGIVLISLQFESGLTVTADVRHSHVMGRQYLNVLFTPTVAFKGHTEGLCGVMDNDPSNDLRGSNGKQYSDPIKFAESWRITAAQNNSGLKGTWSWNSSNFHGDDVMDSSYTDPDFVPVYSLDGIDDVIVAKATEACSSLGLTKTMLQSCIYDVAVTNDTSLTSQETLQQDCPDQCSGKGRCVNSTCQCMIGWSGDNCQLGNCTSCSEKHGKCIKGFCECDDGWQGLTCEEKATCYNVNNCTSPINGICRRTDECRCYDGYIGRDCSIVPTCSNVSECSRRGICVDYDVCKCQPEWTGNDCTQYSCTSLDHCSGHGRCAALYKCDCDPGWTGVSCALPDCAGTNHCSGQGECVARDTCQCYPGFQGANCSRVAECTQFGNCSGNGVCTQEKHGGNLSCRCFAGFSGANCSIASCLSVNNCSGHGLCVEAGLCKCDVGYTGSDCANASCEAVNYCSGHGVCVGFDTCVCDRHWHGPACSVADCSSANDCSNKGDCILPDTCACYAGYDGAACNTTAKPNVHAPVFAAPLYNVSVSENVPVGTRLIKVQASDADSGRNAQLFYSLIDGNIVSTAFTIDSISGEIFTSSALDYESSSPHLYKLKIVASDNGSPQKSSFVFAYVTIVDENDNCPVFKSLHKSFFNISQDALPGTLLTVISADDKDSGRNGEVRFGISTASDLNGAFGIGEENGEITVGKGLKLKEYRLFVVSRDLGVPSCSRQIELTVNVHGGFEVTEEPSRVSTADATEAKNSTTTKTTDVPFFHPTSSWYKHPAIIIGISVAGFAIFVLLLLVVVLVLSRKWKRKVGPRDDYPLIRGSRLGAMAGSHEHSGQSTPDCNVVEDLEMESVAVALHRIRATEQFEMKRLPHLDF</sequence>
<dbReference type="PROSITE" id="PS50060">
    <property type="entry name" value="MAM_2"/>
    <property type="match status" value="1"/>
</dbReference>
<dbReference type="SUPFAM" id="SSF49313">
    <property type="entry name" value="Cadherin-like"/>
    <property type="match status" value="2"/>
</dbReference>
<dbReference type="PROSITE" id="PS50287">
    <property type="entry name" value="SRCR_2"/>
    <property type="match status" value="3"/>
</dbReference>
<feature type="domain" description="EGF-like" evidence="14">
    <location>
        <begin position="4332"/>
        <end position="4365"/>
    </location>
</feature>
<comment type="caution">
    <text evidence="10">Lacks conserved residue(s) required for the propagation of feature annotation.</text>
</comment>
<dbReference type="InterPro" id="IPR036772">
    <property type="entry name" value="SRCR-like_dom_sf"/>
</dbReference>
<keyword evidence="12" id="KW-0812">Transmembrane</keyword>
<dbReference type="InterPro" id="IPR002126">
    <property type="entry name" value="Cadherin-like_dom"/>
</dbReference>
<dbReference type="SMART" id="SM00710">
    <property type="entry name" value="PbH1"/>
    <property type="match status" value="29"/>
</dbReference>
<dbReference type="EMBL" id="CALNXK010000090">
    <property type="protein sequence ID" value="CAH3151141.1"/>
    <property type="molecule type" value="Genomic_DNA"/>
</dbReference>
<evidence type="ECO:0000256" key="13">
    <source>
        <dbReference type="SAM" id="SignalP"/>
    </source>
</evidence>
<dbReference type="SUPFAM" id="SSF51126">
    <property type="entry name" value="Pectin lyase-like"/>
    <property type="match status" value="5"/>
</dbReference>
<evidence type="ECO:0000256" key="5">
    <source>
        <dbReference type="ARBA" id="ARBA00023136"/>
    </source>
</evidence>
<evidence type="ECO:0000256" key="9">
    <source>
        <dbReference type="PROSITE-ProRule" id="PRU00076"/>
    </source>
</evidence>
<dbReference type="PROSITE" id="PS50026">
    <property type="entry name" value="EGF_3"/>
    <property type="match status" value="6"/>
</dbReference>
<feature type="disulfide bond" evidence="9">
    <location>
        <begin position="2886"/>
        <end position="2895"/>
    </location>
</feature>
<evidence type="ECO:0000256" key="3">
    <source>
        <dbReference type="ARBA" id="ARBA00022737"/>
    </source>
</evidence>
<dbReference type="InterPro" id="IPR001190">
    <property type="entry name" value="SRCR"/>
</dbReference>
<accession>A0ABN8PY56</accession>
<keyword evidence="6 10" id="KW-1015">Disulfide bond</keyword>
<dbReference type="PANTHER" id="PTHR47653:SF1">
    <property type="entry name" value="DELETED IN MALIGNANT BRAIN TUMORS 1 PROTEIN"/>
    <property type="match status" value="1"/>
</dbReference>
<evidence type="ECO:0008006" key="21">
    <source>
        <dbReference type="Google" id="ProtNLM"/>
    </source>
</evidence>
<dbReference type="PROSITE" id="PS51233">
    <property type="entry name" value="VWFD"/>
    <property type="match status" value="1"/>
</dbReference>
<dbReference type="CDD" id="cd11304">
    <property type="entry name" value="Cadherin_repeat"/>
    <property type="match status" value="2"/>
</dbReference>
<evidence type="ECO:0000313" key="20">
    <source>
        <dbReference type="Proteomes" id="UP001159405"/>
    </source>
</evidence>
<dbReference type="Proteomes" id="UP001159405">
    <property type="component" value="Unassembled WGS sequence"/>
</dbReference>
<feature type="domain" description="SRCR" evidence="17">
    <location>
        <begin position="117"/>
        <end position="214"/>
    </location>
</feature>
<evidence type="ECO:0000256" key="8">
    <source>
        <dbReference type="PROSITE-ProRule" id="PRU00043"/>
    </source>
</evidence>
<dbReference type="PROSITE" id="PS00022">
    <property type="entry name" value="EGF_1"/>
    <property type="match status" value="9"/>
</dbReference>
<dbReference type="SMART" id="SM00112">
    <property type="entry name" value="CA"/>
    <property type="match status" value="2"/>
</dbReference>
<feature type="domain" description="SRCR" evidence="17">
    <location>
        <begin position="1920"/>
        <end position="2019"/>
    </location>
</feature>
<dbReference type="Pfam" id="PF00028">
    <property type="entry name" value="Cadherin"/>
    <property type="match status" value="2"/>
</dbReference>
<dbReference type="InterPro" id="IPR000998">
    <property type="entry name" value="MAM_dom"/>
</dbReference>
<evidence type="ECO:0000256" key="7">
    <source>
        <dbReference type="ARBA" id="ARBA00023180"/>
    </source>
</evidence>
<feature type="domain" description="MAM" evidence="15">
    <location>
        <begin position="2266"/>
        <end position="2439"/>
    </location>
</feature>
<feature type="domain" description="VWFD" evidence="18">
    <location>
        <begin position="3822"/>
        <end position="4008"/>
    </location>
</feature>
<protein>
    <recommendedName>
        <fullName evidence="21">Protein bark beetle</fullName>
    </recommendedName>
</protein>
<feature type="disulfide bond" evidence="9">
    <location>
        <begin position="4423"/>
        <end position="4432"/>
    </location>
</feature>
<gene>
    <name evidence="19" type="ORF">PLOB_00048450</name>
</gene>
<dbReference type="CDD" id="cd00037">
    <property type="entry name" value="CLECT"/>
    <property type="match status" value="1"/>
</dbReference>
<feature type="domain" description="EGF-like" evidence="14">
    <location>
        <begin position="4399"/>
        <end position="4433"/>
    </location>
</feature>
<evidence type="ECO:0000259" key="14">
    <source>
        <dbReference type="PROSITE" id="PS50026"/>
    </source>
</evidence>
<dbReference type="SMART" id="SM00181">
    <property type="entry name" value="EGF"/>
    <property type="match status" value="13"/>
</dbReference>
<dbReference type="InterPro" id="IPR039448">
    <property type="entry name" value="Beta_helix"/>
</dbReference>
<evidence type="ECO:0000259" key="18">
    <source>
        <dbReference type="PROSITE" id="PS51233"/>
    </source>
</evidence>
<evidence type="ECO:0000256" key="10">
    <source>
        <dbReference type="PROSITE-ProRule" id="PRU00196"/>
    </source>
</evidence>
<feature type="compositionally biased region" description="Low complexity" evidence="11">
    <location>
        <begin position="3685"/>
        <end position="3710"/>
    </location>
</feature>
<evidence type="ECO:0000256" key="4">
    <source>
        <dbReference type="ARBA" id="ARBA00022837"/>
    </source>
</evidence>
<evidence type="ECO:0000256" key="11">
    <source>
        <dbReference type="SAM" id="MobiDB-lite"/>
    </source>
</evidence>
<feature type="region of interest" description="Disordered" evidence="11">
    <location>
        <begin position="3662"/>
        <end position="3724"/>
    </location>
</feature>
<dbReference type="PROSITE" id="PS00420">
    <property type="entry name" value="SRCR_1"/>
    <property type="match status" value="1"/>
</dbReference>
<dbReference type="PANTHER" id="PTHR47653">
    <property type="entry name" value="PROTEIN BARK BEETLE"/>
    <property type="match status" value="1"/>
</dbReference>
<evidence type="ECO:0000259" key="17">
    <source>
        <dbReference type="PROSITE" id="PS50287"/>
    </source>
</evidence>
<dbReference type="PROSITE" id="PS01186">
    <property type="entry name" value="EGF_2"/>
    <property type="match status" value="7"/>
</dbReference>
<feature type="compositionally biased region" description="Pro residues" evidence="11">
    <location>
        <begin position="3711"/>
        <end position="3721"/>
    </location>
</feature>
<dbReference type="PROSITE" id="PS00232">
    <property type="entry name" value="CADHERIN_1"/>
    <property type="match status" value="1"/>
</dbReference>
<dbReference type="Gene3D" id="2.160.20.10">
    <property type="entry name" value="Single-stranded right-handed beta-helix, Pectin lyase-like"/>
    <property type="match status" value="3"/>
</dbReference>
<dbReference type="SMART" id="SM00202">
    <property type="entry name" value="SR"/>
    <property type="match status" value="3"/>
</dbReference>
<evidence type="ECO:0000256" key="2">
    <source>
        <dbReference type="ARBA" id="ARBA00022729"/>
    </source>
</evidence>
<evidence type="ECO:0000259" key="15">
    <source>
        <dbReference type="PROSITE" id="PS50060"/>
    </source>
</evidence>
<dbReference type="Pfam" id="PF13229">
    <property type="entry name" value="Beta_helix"/>
    <property type="match status" value="3"/>
</dbReference>
<dbReference type="Pfam" id="PF23106">
    <property type="entry name" value="EGF_Teneurin"/>
    <property type="match status" value="1"/>
</dbReference>
<dbReference type="CDD" id="cd00054">
    <property type="entry name" value="EGF_CA"/>
    <property type="match status" value="2"/>
</dbReference>
<evidence type="ECO:0000256" key="6">
    <source>
        <dbReference type="ARBA" id="ARBA00023157"/>
    </source>
</evidence>
<keyword evidence="9" id="KW-0245">EGF-like domain</keyword>
<dbReference type="InterPro" id="IPR016187">
    <property type="entry name" value="CTDL_fold"/>
</dbReference>
<feature type="disulfide bond" evidence="9">
    <location>
        <begin position="4321"/>
        <end position="4330"/>
    </location>
</feature>
<keyword evidence="7" id="KW-0325">Glycoprotein</keyword>
<feature type="disulfide bond" evidence="10">
    <location>
        <begin position="1990"/>
        <end position="2000"/>
    </location>
</feature>
<feature type="disulfide bond" evidence="9">
    <location>
        <begin position="4355"/>
        <end position="4364"/>
    </location>
</feature>
<feature type="compositionally biased region" description="Low complexity" evidence="11">
    <location>
        <begin position="3662"/>
        <end position="3676"/>
    </location>
</feature>
<keyword evidence="2 13" id="KW-0732">Signal</keyword>
<dbReference type="SUPFAM" id="SSF56436">
    <property type="entry name" value="C-type lectin-like"/>
    <property type="match status" value="1"/>
</dbReference>
<dbReference type="Gene3D" id="3.10.250.10">
    <property type="entry name" value="SRCR-like domain"/>
    <property type="match status" value="3"/>
</dbReference>
<evidence type="ECO:0000313" key="19">
    <source>
        <dbReference type="EMBL" id="CAH3151141.1"/>
    </source>
</evidence>
<feature type="disulfide bond" evidence="9">
    <location>
        <begin position="4302"/>
        <end position="4319"/>
    </location>
</feature>
<keyword evidence="4 8" id="KW-0106">Calcium</keyword>
<feature type="domain" description="Cadherin" evidence="16">
    <location>
        <begin position="4563"/>
        <end position="4659"/>
    </location>
</feature>
<evidence type="ECO:0000256" key="12">
    <source>
        <dbReference type="SAM" id="Phobius"/>
    </source>
</evidence>
<dbReference type="SMART" id="SM00137">
    <property type="entry name" value="MAM"/>
    <property type="match status" value="1"/>
</dbReference>
<keyword evidence="5 12" id="KW-0472">Membrane</keyword>
<dbReference type="InterPro" id="IPR012334">
    <property type="entry name" value="Pectin_lyas_fold"/>
</dbReference>
<feature type="disulfide bond" evidence="9">
    <location>
        <begin position="4281"/>
        <end position="4290"/>
    </location>
</feature>
<dbReference type="InterPro" id="IPR053243">
    <property type="entry name" value="SJ_maturation_regulator"/>
</dbReference>